<gene>
    <name evidence="2" type="ORF">BO85DRAFT_84468</name>
</gene>
<organism evidence="2 3">
    <name type="scientific">Aspergillus piperis CBS 112811</name>
    <dbReference type="NCBI Taxonomy" id="1448313"/>
    <lineage>
        <taxon>Eukaryota</taxon>
        <taxon>Fungi</taxon>
        <taxon>Dikarya</taxon>
        <taxon>Ascomycota</taxon>
        <taxon>Pezizomycotina</taxon>
        <taxon>Eurotiomycetes</taxon>
        <taxon>Eurotiomycetidae</taxon>
        <taxon>Eurotiales</taxon>
        <taxon>Aspergillaceae</taxon>
        <taxon>Aspergillus</taxon>
        <taxon>Aspergillus subgen. Circumdati</taxon>
    </lineage>
</organism>
<evidence type="ECO:0000256" key="1">
    <source>
        <dbReference type="SAM" id="MobiDB-lite"/>
    </source>
</evidence>
<accession>A0A8G1VKL5</accession>
<sequence length="235" mass="25347">MQNEQEPISEADSTICPDITNLADGTTYDEVEELLLLHLADQNDPLPPELEATMVSEEERHMPSRQVSPLLMERPKSSGIDMTAFCFQRPTQGPNLFSLQPEKRSSLNTMPPGADAHLGGGKGVSFVTRKGLGQESSSYPANSHISTRNVNVIPRNGSLESQEPEDTSLETTQGKAHAGHDLHDSHAAASSVPQVDQRSSADSGAIPPEDAALNRRTTSMGHRKVGSKQIMSLPC</sequence>
<dbReference type="EMBL" id="KZ825069">
    <property type="protein sequence ID" value="RAH55417.1"/>
    <property type="molecule type" value="Genomic_DNA"/>
</dbReference>
<protein>
    <submittedName>
        <fullName evidence="2">Uncharacterized protein</fullName>
    </submittedName>
</protein>
<name>A0A8G1VKL5_9EURO</name>
<feature type="region of interest" description="Disordered" evidence="1">
    <location>
        <begin position="156"/>
        <end position="235"/>
    </location>
</feature>
<reference evidence="2 3" key="1">
    <citation type="submission" date="2018-02" db="EMBL/GenBank/DDBJ databases">
        <title>The genomes of Aspergillus section Nigri reveals drivers in fungal speciation.</title>
        <authorList>
            <consortium name="DOE Joint Genome Institute"/>
            <person name="Vesth T.C."/>
            <person name="Nybo J."/>
            <person name="Theobald S."/>
            <person name="Brandl J."/>
            <person name="Frisvad J.C."/>
            <person name="Nielsen K.F."/>
            <person name="Lyhne E.K."/>
            <person name="Kogle M.E."/>
            <person name="Kuo A."/>
            <person name="Riley R."/>
            <person name="Clum A."/>
            <person name="Nolan M."/>
            <person name="Lipzen A."/>
            <person name="Salamov A."/>
            <person name="Henrissat B."/>
            <person name="Wiebenga A."/>
            <person name="De vries R.P."/>
            <person name="Grigoriev I.V."/>
            <person name="Mortensen U.H."/>
            <person name="Andersen M.R."/>
            <person name="Baker S.E."/>
        </authorList>
    </citation>
    <scope>NUCLEOTIDE SEQUENCE [LARGE SCALE GENOMIC DNA]</scope>
    <source>
        <strain evidence="2 3">CBS 112811</strain>
    </source>
</reference>
<proteinExistence type="predicted"/>
<evidence type="ECO:0000313" key="3">
    <source>
        <dbReference type="Proteomes" id="UP000249526"/>
    </source>
</evidence>
<keyword evidence="3" id="KW-1185">Reference proteome</keyword>
<dbReference type="RefSeq" id="XP_025513339.1">
    <property type="nucleotide sequence ID" value="XM_025665729.1"/>
</dbReference>
<dbReference type="AlphaFoldDB" id="A0A8G1VKL5"/>
<dbReference type="Proteomes" id="UP000249526">
    <property type="component" value="Unassembled WGS sequence"/>
</dbReference>
<dbReference type="GeneID" id="37169131"/>
<evidence type="ECO:0000313" key="2">
    <source>
        <dbReference type="EMBL" id="RAH55417.1"/>
    </source>
</evidence>
<feature type="compositionally biased region" description="Polar residues" evidence="1">
    <location>
        <begin position="191"/>
        <end position="202"/>
    </location>
</feature>